<evidence type="ECO:0000313" key="3">
    <source>
        <dbReference type="Proteomes" id="UP000046155"/>
    </source>
</evidence>
<gene>
    <name evidence="2" type="ORF">SSCH_1160013</name>
</gene>
<sequence>MKSLVELASVIRTKNAGPYELTIDVIFKDRKIYERIKKSNSLDASVIARLYGVPESDIITAIYFDPACAFKATMNRKVPCGDFGEKDIYGAQQHAPLLDLAVQWGDEDDSDS</sequence>
<name>A0A0B7MI06_9FIRM</name>
<protein>
    <recommendedName>
        <fullName evidence="1">DUF4387 domain-containing protein</fullName>
    </recommendedName>
</protein>
<dbReference type="OrthoDB" id="9796125at2"/>
<dbReference type="AlphaFoldDB" id="A0A0B7MI06"/>
<keyword evidence="3" id="KW-1185">Reference proteome</keyword>
<accession>A0A0B7MI06</accession>
<dbReference type="RefSeq" id="WP_044663971.1">
    <property type="nucleotide sequence ID" value="NZ_CDRZ01000020.1"/>
</dbReference>
<evidence type="ECO:0000313" key="2">
    <source>
        <dbReference type="EMBL" id="CEO87631.1"/>
    </source>
</evidence>
<dbReference type="Proteomes" id="UP000046155">
    <property type="component" value="Unassembled WGS sequence"/>
</dbReference>
<feature type="domain" description="DUF4387" evidence="1">
    <location>
        <begin position="4"/>
        <end position="100"/>
    </location>
</feature>
<dbReference type="InterPro" id="IPR025496">
    <property type="entry name" value="DUF4387"/>
</dbReference>
<evidence type="ECO:0000259" key="1">
    <source>
        <dbReference type="Pfam" id="PF14330"/>
    </source>
</evidence>
<reference evidence="3" key="1">
    <citation type="submission" date="2015-01" db="EMBL/GenBank/DDBJ databases">
        <authorList>
            <person name="Manzoor Shahid"/>
            <person name="Zubair Saima"/>
        </authorList>
    </citation>
    <scope>NUCLEOTIDE SEQUENCE [LARGE SCALE GENOMIC DNA]</scope>
    <source>
        <strain evidence="3">Sp3</strain>
    </source>
</reference>
<dbReference type="Pfam" id="PF14330">
    <property type="entry name" value="DUF4387"/>
    <property type="match status" value="1"/>
</dbReference>
<dbReference type="EMBL" id="CDRZ01000020">
    <property type="protein sequence ID" value="CEO87631.1"/>
    <property type="molecule type" value="Genomic_DNA"/>
</dbReference>
<proteinExistence type="predicted"/>
<organism evidence="2 3">
    <name type="scientific">Syntrophaceticus schinkii</name>
    <dbReference type="NCBI Taxonomy" id="499207"/>
    <lineage>
        <taxon>Bacteria</taxon>
        <taxon>Bacillati</taxon>
        <taxon>Bacillota</taxon>
        <taxon>Clostridia</taxon>
        <taxon>Thermoanaerobacterales</taxon>
        <taxon>Thermoanaerobacterales Family III. Incertae Sedis</taxon>
        <taxon>Syntrophaceticus</taxon>
    </lineage>
</organism>